<dbReference type="STRING" id="314278.NB231_17610"/>
<dbReference type="AlphaFoldDB" id="A4BVW9"/>
<name>A4BVW9_9GAMM</name>
<evidence type="ECO:0000313" key="2">
    <source>
        <dbReference type="EMBL" id="EAR20137.1"/>
    </source>
</evidence>
<dbReference type="EMBL" id="AAOF01000043">
    <property type="protein sequence ID" value="EAR20137.1"/>
    <property type="molecule type" value="Genomic_DNA"/>
</dbReference>
<proteinExistence type="predicted"/>
<dbReference type="SUPFAM" id="SSF51726">
    <property type="entry name" value="UROD/MetE-like"/>
    <property type="match status" value="1"/>
</dbReference>
<dbReference type="GO" id="GO:0003871">
    <property type="term" value="F:5-methyltetrahydropteroyltriglutamate-homocysteine S-methyltransferase activity"/>
    <property type="evidence" value="ECO:0007669"/>
    <property type="project" value="InterPro"/>
</dbReference>
<feature type="non-terminal residue" evidence="2">
    <location>
        <position position="1"/>
    </location>
</feature>
<sequence>RGSNPSNAQMACTEKLTYKGNALLERDLDNLTKAVKANNVAEAFVPAISPCDIAGNVLNDHYEDDEAFLFAIAEAMNVEYKAITDAGFLLQIDDPRLINYYVKNPDKSVDECRAWAEKQVEGINHALKGIPSDRVRYHTCYGINMGPRVHDMEMKDFIDIILKINADAVSFEAANPRHEHEWKLWEDIDLAEGKTVIPGVITHSSLLVEHPELVAERLLRYASVVGKENVMAGGDCGFGTQAMAEPEVHPTIVWAKFAAMVEGAKIASKELWG</sequence>
<dbReference type="HOGENOM" id="CLU_1017435_0_0_6"/>
<organism evidence="2 3">
    <name type="scientific">Nitrococcus mobilis Nb-231</name>
    <dbReference type="NCBI Taxonomy" id="314278"/>
    <lineage>
        <taxon>Bacteria</taxon>
        <taxon>Pseudomonadati</taxon>
        <taxon>Pseudomonadota</taxon>
        <taxon>Gammaproteobacteria</taxon>
        <taxon>Chromatiales</taxon>
        <taxon>Ectothiorhodospiraceae</taxon>
        <taxon>Nitrococcus</taxon>
    </lineage>
</organism>
<feature type="domain" description="Cobalamin-independent methionine synthase MetE C-terminal/archaeal" evidence="1">
    <location>
        <begin position="65"/>
        <end position="245"/>
    </location>
</feature>
<dbReference type="GO" id="GO:0009086">
    <property type="term" value="P:methionine biosynthetic process"/>
    <property type="evidence" value="ECO:0007669"/>
    <property type="project" value="InterPro"/>
</dbReference>
<keyword evidence="2" id="KW-0808">Transferase</keyword>
<dbReference type="GO" id="GO:0008270">
    <property type="term" value="F:zinc ion binding"/>
    <property type="evidence" value="ECO:0007669"/>
    <property type="project" value="InterPro"/>
</dbReference>
<dbReference type="eggNOG" id="COG0620">
    <property type="taxonomic scope" value="Bacteria"/>
</dbReference>
<dbReference type="Proteomes" id="UP000003374">
    <property type="component" value="Unassembled WGS sequence"/>
</dbReference>
<gene>
    <name evidence="2" type="ORF">NB231_17610</name>
</gene>
<dbReference type="Gene3D" id="3.20.20.210">
    <property type="match status" value="1"/>
</dbReference>
<dbReference type="InterPro" id="IPR002629">
    <property type="entry name" value="Met_Synth_C/arc"/>
</dbReference>
<protein>
    <submittedName>
        <fullName evidence="2">Putative epoxyalkane:coenzyme M transferase</fullName>
    </submittedName>
</protein>
<evidence type="ECO:0000313" key="3">
    <source>
        <dbReference type="Proteomes" id="UP000003374"/>
    </source>
</evidence>
<keyword evidence="3" id="KW-1185">Reference proteome</keyword>
<comment type="caution">
    <text evidence="2">The sequence shown here is derived from an EMBL/GenBank/DDBJ whole genome shotgun (WGS) entry which is preliminary data.</text>
</comment>
<dbReference type="InterPro" id="IPR038071">
    <property type="entry name" value="UROD/MetE-like_sf"/>
</dbReference>
<reference evidence="2 3" key="1">
    <citation type="submission" date="2006-02" db="EMBL/GenBank/DDBJ databases">
        <authorList>
            <person name="Waterbury J."/>
            <person name="Ferriera S."/>
            <person name="Johnson J."/>
            <person name="Kravitz S."/>
            <person name="Halpern A."/>
            <person name="Remington K."/>
            <person name="Beeson K."/>
            <person name="Tran B."/>
            <person name="Rogers Y.-H."/>
            <person name="Friedman R."/>
            <person name="Venter J.C."/>
        </authorList>
    </citation>
    <scope>NUCLEOTIDE SEQUENCE [LARGE SCALE GENOMIC DNA]</scope>
    <source>
        <strain evidence="2 3">Nb-231</strain>
    </source>
</reference>
<dbReference type="Pfam" id="PF01717">
    <property type="entry name" value="Meth_synt_2"/>
    <property type="match status" value="1"/>
</dbReference>
<accession>A4BVW9</accession>
<evidence type="ECO:0000259" key="1">
    <source>
        <dbReference type="Pfam" id="PF01717"/>
    </source>
</evidence>